<dbReference type="PANTHER" id="PTHR33910">
    <property type="entry name" value="PROTEIN TRANSLOCASE SUBUNIT SECE"/>
    <property type="match status" value="1"/>
</dbReference>
<comment type="function">
    <text evidence="9">Essential subunit of the Sec protein translocation channel SecYEG. Clamps together the 2 halves of SecY. May contact the channel plug during translocation.</text>
</comment>
<dbReference type="InterPro" id="IPR038379">
    <property type="entry name" value="SecE_sf"/>
</dbReference>
<dbReference type="NCBIfam" id="TIGR00964">
    <property type="entry name" value="secE_bact"/>
    <property type="match status" value="1"/>
</dbReference>
<dbReference type="GO" id="GO:0006605">
    <property type="term" value="P:protein targeting"/>
    <property type="evidence" value="ECO:0007669"/>
    <property type="project" value="UniProtKB-UniRule"/>
</dbReference>
<accession>A0A2H0Z0Q9</accession>
<evidence type="ECO:0000256" key="6">
    <source>
        <dbReference type="ARBA" id="ARBA00022989"/>
    </source>
</evidence>
<name>A0A2H0Z0Q9_9BACT</name>
<keyword evidence="8 9" id="KW-0472">Membrane</keyword>
<sequence>MISPLIYLKHVREEFAHIVWPTRRTTIAHTLVVLFIAVVIALLVSVLDYVFGLVVSHFAGG</sequence>
<dbReference type="HAMAP" id="MF_00422">
    <property type="entry name" value="SecE"/>
    <property type="match status" value="1"/>
</dbReference>
<keyword evidence="3 9" id="KW-1003">Cell membrane</keyword>
<dbReference type="GO" id="GO:0043952">
    <property type="term" value="P:protein transport by the Sec complex"/>
    <property type="evidence" value="ECO:0007669"/>
    <property type="project" value="UniProtKB-UniRule"/>
</dbReference>
<dbReference type="Pfam" id="PF00584">
    <property type="entry name" value="SecE"/>
    <property type="match status" value="1"/>
</dbReference>
<keyword evidence="7 9" id="KW-0811">Translocation</keyword>
<comment type="caution">
    <text evidence="10">The sequence shown here is derived from an EMBL/GenBank/DDBJ whole genome shotgun (WGS) entry which is preliminary data.</text>
</comment>
<evidence type="ECO:0000256" key="3">
    <source>
        <dbReference type="ARBA" id="ARBA00022475"/>
    </source>
</evidence>
<proteinExistence type="inferred from homology"/>
<keyword evidence="5 9" id="KW-0653">Protein transport</keyword>
<comment type="similarity">
    <text evidence="9">Belongs to the SecE/SEC61-gamma family.</text>
</comment>
<organism evidence="10 11">
    <name type="scientific">Candidatus Kaiserbacteria bacterium CG08_land_8_20_14_0_20_50_21</name>
    <dbReference type="NCBI Taxonomy" id="1974604"/>
    <lineage>
        <taxon>Bacteria</taxon>
        <taxon>Candidatus Kaiseribacteriota</taxon>
    </lineage>
</organism>
<keyword evidence="2 9" id="KW-0813">Transport</keyword>
<gene>
    <name evidence="9 10" type="primary">secE</name>
    <name evidence="10" type="ORF">COT23_00610</name>
</gene>
<dbReference type="PANTHER" id="PTHR33910:SF1">
    <property type="entry name" value="PROTEIN TRANSLOCASE SUBUNIT SECE"/>
    <property type="match status" value="1"/>
</dbReference>
<evidence type="ECO:0000256" key="4">
    <source>
        <dbReference type="ARBA" id="ARBA00022692"/>
    </source>
</evidence>
<dbReference type="InterPro" id="IPR005807">
    <property type="entry name" value="SecE_bac"/>
</dbReference>
<dbReference type="EMBL" id="PEXT01000010">
    <property type="protein sequence ID" value="PIS43583.1"/>
    <property type="molecule type" value="Genomic_DNA"/>
</dbReference>
<evidence type="ECO:0000256" key="1">
    <source>
        <dbReference type="ARBA" id="ARBA00004370"/>
    </source>
</evidence>
<keyword evidence="6 9" id="KW-1133">Transmembrane helix</keyword>
<evidence type="ECO:0000313" key="10">
    <source>
        <dbReference type="EMBL" id="PIS43583.1"/>
    </source>
</evidence>
<evidence type="ECO:0000256" key="9">
    <source>
        <dbReference type="HAMAP-Rule" id="MF_00422"/>
    </source>
</evidence>
<evidence type="ECO:0000256" key="5">
    <source>
        <dbReference type="ARBA" id="ARBA00022927"/>
    </source>
</evidence>
<evidence type="ECO:0000313" key="11">
    <source>
        <dbReference type="Proteomes" id="UP000228687"/>
    </source>
</evidence>
<dbReference type="AlphaFoldDB" id="A0A2H0Z0Q9"/>
<dbReference type="Proteomes" id="UP000228687">
    <property type="component" value="Unassembled WGS sequence"/>
</dbReference>
<comment type="subcellular location">
    <subcellularLocation>
        <location evidence="9">Cell membrane</location>
        <topology evidence="9">Single-pass membrane protein</topology>
    </subcellularLocation>
    <subcellularLocation>
        <location evidence="1">Membrane</location>
    </subcellularLocation>
</comment>
<dbReference type="GO" id="GO:0009306">
    <property type="term" value="P:protein secretion"/>
    <property type="evidence" value="ECO:0007669"/>
    <property type="project" value="UniProtKB-UniRule"/>
</dbReference>
<feature type="transmembrane region" description="Helical" evidence="9">
    <location>
        <begin position="31"/>
        <end position="55"/>
    </location>
</feature>
<evidence type="ECO:0000256" key="8">
    <source>
        <dbReference type="ARBA" id="ARBA00023136"/>
    </source>
</evidence>
<evidence type="ECO:0000256" key="2">
    <source>
        <dbReference type="ARBA" id="ARBA00022448"/>
    </source>
</evidence>
<reference evidence="11" key="1">
    <citation type="submission" date="2017-09" db="EMBL/GenBank/DDBJ databases">
        <title>Depth-based differentiation of microbial function through sediment-hosted aquifers and enrichment of novel symbionts in the deep terrestrial subsurface.</title>
        <authorList>
            <person name="Probst A.J."/>
            <person name="Ladd B."/>
            <person name="Jarett J.K."/>
            <person name="Geller-Mcgrath D.E."/>
            <person name="Sieber C.M.K."/>
            <person name="Emerson J.B."/>
            <person name="Anantharaman K."/>
            <person name="Thomas B.C."/>
            <person name="Malmstrom R."/>
            <person name="Stieglmeier M."/>
            <person name="Klingl A."/>
            <person name="Woyke T."/>
            <person name="Ryan C.M."/>
            <person name="Banfield J.F."/>
        </authorList>
    </citation>
    <scope>NUCLEOTIDE SEQUENCE [LARGE SCALE GENOMIC DNA]</scope>
</reference>
<dbReference type="InterPro" id="IPR001901">
    <property type="entry name" value="Translocase_SecE/Sec61-g"/>
</dbReference>
<dbReference type="GO" id="GO:0065002">
    <property type="term" value="P:intracellular protein transmembrane transport"/>
    <property type="evidence" value="ECO:0007669"/>
    <property type="project" value="UniProtKB-UniRule"/>
</dbReference>
<keyword evidence="4 9" id="KW-0812">Transmembrane</keyword>
<protein>
    <recommendedName>
        <fullName evidence="9">Protein translocase subunit SecE</fullName>
    </recommendedName>
</protein>
<dbReference type="GO" id="GO:0008320">
    <property type="term" value="F:protein transmembrane transporter activity"/>
    <property type="evidence" value="ECO:0007669"/>
    <property type="project" value="UniProtKB-UniRule"/>
</dbReference>
<comment type="subunit">
    <text evidence="9">Component of the Sec protein translocase complex. Heterotrimer consisting of SecY, SecE and SecG subunits. The heterotrimers can form oligomers, although 1 heterotrimer is thought to be able to translocate proteins. Interacts with the ribosome. Interacts with SecDF, and other proteins may be involved. Interacts with SecA.</text>
</comment>
<evidence type="ECO:0000256" key="7">
    <source>
        <dbReference type="ARBA" id="ARBA00023010"/>
    </source>
</evidence>
<dbReference type="Gene3D" id="1.20.5.1030">
    <property type="entry name" value="Preprotein translocase secy subunit"/>
    <property type="match status" value="1"/>
</dbReference>
<dbReference type="GO" id="GO:0005886">
    <property type="term" value="C:plasma membrane"/>
    <property type="evidence" value="ECO:0007669"/>
    <property type="project" value="UniProtKB-SubCell"/>
</dbReference>